<evidence type="ECO:0000259" key="2">
    <source>
        <dbReference type="Pfam" id="PF02657"/>
    </source>
</evidence>
<dbReference type="Pfam" id="PF02657">
    <property type="entry name" value="SufE"/>
    <property type="match status" value="1"/>
</dbReference>
<name>H1DJL5_9BACT</name>
<reference evidence="3 4" key="1">
    <citation type="submission" date="2012-01" db="EMBL/GenBank/DDBJ databases">
        <title>The Genome Sequence of Odoribacter laneus YIT 12061.</title>
        <authorList>
            <consortium name="The Broad Institute Genome Sequencing Platform"/>
            <person name="Earl A."/>
            <person name="Ward D."/>
            <person name="Feldgarden M."/>
            <person name="Gevers D."/>
            <person name="Morotomi M."/>
            <person name="Young S.K."/>
            <person name="Zeng Q."/>
            <person name="Gargeya S."/>
            <person name="Fitzgerald M."/>
            <person name="Haas B."/>
            <person name="Abouelleil A."/>
            <person name="Alvarado L."/>
            <person name="Arachchi H.M."/>
            <person name="Berlin A."/>
            <person name="Chapman S.B."/>
            <person name="Gearin G."/>
            <person name="Goldberg J."/>
            <person name="Griggs A."/>
            <person name="Gujja S."/>
            <person name="Hansen M."/>
            <person name="Heiman D."/>
            <person name="Howarth C."/>
            <person name="Larimer J."/>
            <person name="Lui A."/>
            <person name="MacDonald P.J.P."/>
            <person name="McCowen C."/>
            <person name="Montmayeur A."/>
            <person name="Murphy C."/>
            <person name="Neiman D."/>
            <person name="Pearson M."/>
            <person name="Priest M."/>
            <person name="Roberts A."/>
            <person name="Saif S."/>
            <person name="Shea T."/>
            <person name="Sisk P."/>
            <person name="Stolte C."/>
            <person name="Sykes S."/>
            <person name="Wortman J."/>
            <person name="Nusbaum C."/>
            <person name="Birren B."/>
        </authorList>
    </citation>
    <scope>NUCLEOTIDE SEQUENCE [LARGE SCALE GENOMIC DNA]</scope>
    <source>
        <strain evidence="3 4">YIT 12061</strain>
    </source>
</reference>
<dbReference type="RefSeq" id="WP_009137597.1">
    <property type="nucleotide sequence ID" value="NZ_JH594597.1"/>
</dbReference>
<dbReference type="HOGENOM" id="CLU_124502_0_0_10"/>
<dbReference type="Proteomes" id="UP000004892">
    <property type="component" value="Unassembled WGS sequence"/>
</dbReference>
<organism evidence="3 4">
    <name type="scientific">Odoribacter laneus YIT 12061</name>
    <dbReference type="NCBI Taxonomy" id="742817"/>
    <lineage>
        <taxon>Bacteria</taxon>
        <taxon>Pseudomonadati</taxon>
        <taxon>Bacteroidota</taxon>
        <taxon>Bacteroidia</taxon>
        <taxon>Bacteroidales</taxon>
        <taxon>Odoribacteraceae</taxon>
        <taxon>Odoribacter</taxon>
    </lineage>
</organism>
<dbReference type="InterPro" id="IPR003808">
    <property type="entry name" value="Fe-S_metab-assoc_dom"/>
</dbReference>
<comment type="similarity">
    <text evidence="1">Belongs to the SufE family.</text>
</comment>
<accession>H1DJL5</accession>
<dbReference type="GeneID" id="98069989"/>
<dbReference type="SUPFAM" id="SSF82649">
    <property type="entry name" value="SufE/NifU"/>
    <property type="match status" value="1"/>
</dbReference>
<keyword evidence="4" id="KW-1185">Reference proteome</keyword>
<dbReference type="Gene3D" id="3.90.1010.10">
    <property type="match status" value="1"/>
</dbReference>
<sequence>METIEKIEQDIIDEFSVYDDWMDKYAYLIEIGTAMPAMEEQYKTENNLIKGCQSRVWFHAGMQGNLLYFTADSDAIITKGIAGLLVRVFSGQKPEDIAKADLKFIDEIGLTQHLSPTRSNGLLSMVKQIKMYAIAFSAKK</sequence>
<protein>
    <recommendedName>
        <fullName evidence="2">Fe-S metabolism associated domain-containing protein</fullName>
    </recommendedName>
</protein>
<evidence type="ECO:0000256" key="1">
    <source>
        <dbReference type="ARBA" id="ARBA00010282"/>
    </source>
</evidence>
<dbReference type="STRING" id="742817.HMPREF9449_02451"/>
<dbReference type="AlphaFoldDB" id="H1DJL5"/>
<dbReference type="eggNOG" id="COG2166">
    <property type="taxonomic scope" value="Bacteria"/>
</dbReference>
<dbReference type="EMBL" id="ADMC01000026">
    <property type="protein sequence ID" value="EHP46084.1"/>
    <property type="molecule type" value="Genomic_DNA"/>
</dbReference>
<dbReference type="PANTHER" id="PTHR43597">
    <property type="entry name" value="SULFUR ACCEPTOR PROTEIN CSDE"/>
    <property type="match status" value="1"/>
</dbReference>
<evidence type="ECO:0000313" key="3">
    <source>
        <dbReference type="EMBL" id="EHP46084.1"/>
    </source>
</evidence>
<comment type="caution">
    <text evidence="3">The sequence shown here is derived from an EMBL/GenBank/DDBJ whole genome shotgun (WGS) entry which is preliminary data.</text>
</comment>
<dbReference type="PATRIC" id="fig|742817.3.peg.2624"/>
<evidence type="ECO:0000313" key="4">
    <source>
        <dbReference type="Proteomes" id="UP000004892"/>
    </source>
</evidence>
<gene>
    <name evidence="3" type="ORF">HMPREF9449_02451</name>
</gene>
<feature type="domain" description="Fe-S metabolism associated" evidence="2">
    <location>
        <begin position="13"/>
        <end position="131"/>
    </location>
</feature>
<dbReference type="PANTHER" id="PTHR43597:SF5">
    <property type="entry name" value="SUFE-LIKE PROTEIN 2, CHLOROPLASTIC"/>
    <property type="match status" value="1"/>
</dbReference>
<proteinExistence type="inferred from homology"/>